<accession>A0ABS0GQ48</accession>
<gene>
    <name evidence="1" type="ORF">I0C86_04315</name>
</gene>
<comment type="caution">
    <text evidence="1">The sequence shown here is derived from an EMBL/GenBank/DDBJ whole genome shotgun (WGS) entry which is preliminary data.</text>
</comment>
<dbReference type="EMBL" id="JADPUN010000063">
    <property type="protein sequence ID" value="MBF9128221.1"/>
    <property type="molecule type" value="Genomic_DNA"/>
</dbReference>
<organism evidence="1 2">
    <name type="scientific">Plantactinospora alkalitolerans</name>
    <dbReference type="NCBI Taxonomy" id="2789879"/>
    <lineage>
        <taxon>Bacteria</taxon>
        <taxon>Bacillati</taxon>
        <taxon>Actinomycetota</taxon>
        <taxon>Actinomycetes</taxon>
        <taxon>Micromonosporales</taxon>
        <taxon>Micromonosporaceae</taxon>
        <taxon>Plantactinospora</taxon>
    </lineage>
</organism>
<proteinExistence type="predicted"/>
<keyword evidence="2" id="KW-1185">Reference proteome</keyword>
<reference evidence="1 2" key="1">
    <citation type="submission" date="2020-11" db="EMBL/GenBank/DDBJ databases">
        <title>A novel isolate from a Black sea contaminated sediment with potential to produce alkanes: Plantactinospora alkalitolerans sp. nov.</title>
        <authorList>
            <person name="Carro L."/>
            <person name="Veyisoglu A."/>
            <person name="Guven K."/>
            <person name="Schumann P."/>
            <person name="Klenk H.-P."/>
            <person name="Sahin N."/>
        </authorList>
    </citation>
    <scope>NUCLEOTIDE SEQUENCE [LARGE SCALE GENOMIC DNA]</scope>
    <source>
        <strain evidence="1 2">S1510</strain>
    </source>
</reference>
<evidence type="ECO:0000313" key="2">
    <source>
        <dbReference type="Proteomes" id="UP000638560"/>
    </source>
</evidence>
<protein>
    <recommendedName>
        <fullName evidence="3">Thioredoxin domain-containing protein</fullName>
    </recommendedName>
</protein>
<sequence>MPILVAAVVLVGLLSLLNLLLSLAIIRRLRGLEAGGGHGDPTTELLAEGTPLPAFPGRPDGVELIALLSTTCSACRDQLPALAGLLDGGAIGREAALVVVVGDVDDPAGAEYADALDAVATVRREPFGGPVSGAFGARIFPVFYRIDGGVVRTAAIAVDAIAEPARA</sequence>
<evidence type="ECO:0008006" key="3">
    <source>
        <dbReference type="Google" id="ProtNLM"/>
    </source>
</evidence>
<dbReference type="Proteomes" id="UP000638560">
    <property type="component" value="Unassembled WGS sequence"/>
</dbReference>
<evidence type="ECO:0000313" key="1">
    <source>
        <dbReference type="EMBL" id="MBF9128221.1"/>
    </source>
</evidence>
<dbReference type="RefSeq" id="WP_196199880.1">
    <property type="nucleotide sequence ID" value="NZ_JADPUN010000063.1"/>
</dbReference>
<name>A0ABS0GQ48_9ACTN</name>